<gene>
    <name evidence="2" type="ORF">DFH07DRAFT_776340</name>
</gene>
<protein>
    <submittedName>
        <fullName evidence="2">Uncharacterized protein</fullName>
    </submittedName>
</protein>
<dbReference type="AlphaFoldDB" id="A0AAD7N4P5"/>
<feature type="region of interest" description="Disordered" evidence="1">
    <location>
        <begin position="500"/>
        <end position="522"/>
    </location>
</feature>
<comment type="caution">
    <text evidence="2">The sequence shown here is derived from an EMBL/GenBank/DDBJ whole genome shotgun (WGS) entry which is preliminary data.</text>
</comment>
<dbReference type="Gene3D" id="3.80.10.10">
    <property type="entry name" value="Ribonuclease Inhibitor"/>
    <property type="match status" value="1"/>
</dbReference>
<sequence>MSLASKTMRSWAIRYLFAALEFSCPEDFHTWLDIHRRTPELAGIAKRVTFSSSRQFRSLPPRRGLLQGPDKHLDPDPSSMPLMPNVRSFTWASYRTCDMAVSRLSLFPNITELHLSVSFGFDSLSKLLGVCGRLRVLSLDEVDEDPVSLNGRMDRQSSLFDLTALEKLTIRCTESASYVDLFDHSPPLQLKFLAFGDLPRALPWYYSCSIAVIEKLLRLGADSLEELVLDPSFGGDGLRAVEMFHHLPPFAALRSLKLTITPYGDATDARTLINVWPSAPNLTECTLRIQFDESDEDVEAFGDPSTWAGVVKDLFLREFPRFQKLVFHFSAPRRSEFHRIRYRRNQLEKCIREKVVSPVGQCQLSLQWFECGRDGRDTPIIYDAKYGFPVGYRYSNIYEAVRRKSTRASVHIPFIGNHHTICGSGLSGSSEDGFRTDSVTRRFSPFLRVSLLFLISSQPSFLPRVAHCPTSHRIETTDAPRKPQVPVFVGATSTKRKRIRDSFPVSDGTAPPAPKRPRLDLPFTPRGNIFLSGKAKFVPPSPHFVATSDDEDEVEEASDTSFSIVRTTTPTASNPIPCLQLPSTPRGQICRSGKGKVKIRSPQFVPDSENEAPSPNAQTSTAQVEDASSSRLSVRRR</sequence>
<feature type="compositionally biased region" description="Polar residues" evidence="1">
    <location>
        <begin position="611"/>
        <end position="637"/>
    </location>
</feature>
<name>A0AAD7N4P5_9AGAR</name>
<accession>A0AAD7N4P5</accession>
<dbReference type="EMBL" id="JARJLG010000098">
    <property type="protein sequence ID" value="KAJ7746440.1"/>
    <property type="molecule type" value="Genomic_DNA"/>
</dbReference>
<evidence type="ECO:0000256" key="1">
    <source>
        <dbReference type="SAM" id="MobiDB-lite"/>
    </source>
</evidence>
<dbReference type="InterPro" id="IPR032675">
    <property type="entry name" value="LRR_dom_sf"/>
</dbReference>
<proteinExistence type="predicted"/>
<feature type="region of interest" description="Disordered" evidence="1">
    <location>
        <begin position="566"/>
        <end position="637"/>
    </location>
</feature>
<evidence type="ECO:0000313" key="2">
    <source>
        <dbReference type="EMBL" id="KAJ7746440.1"/>
    </source>
</evidence>
<evidence type="ECO:0000313" key="3">
    <source>
        <dbReference type="Proteomes" id="UP001215280"/>
    </source>
</evidence>
<keyword evidence="3" id="KW-1185">Reference proteome</keyword>
<organism evidence="2 3">
    <name type="scientific">Mycena maculata</name>
    <dbReference type="NCBI Taxonomy" id="230809"/>
    <lineage>
        <taxon>Eukaryota</taxon>
        <taxon>Fungi</taxon>
        <taxon>Dikarya</taxon>
        <taxon>Basidiomycota</taxon>
        <taxon>Agaricomycotina</taxon>
        <taxon>Agaricomycetes</taxon>
        <taxon>Agaricomycetidae</taxon>
        <taxon>Agaricales</taxon>
        <taxon>Marasmiineae</taxon>
        <taxon>Mycenaceae</taxon>
        <taxon>Mycena</taxon>
    </lineage>
</organism>
<dbReference type="SUPFAM" id="SSF52047">
    <property type="entry name" value="RNI-like"/>
    <property type="match status" value="1"/>
</dbReference>
<reference evidence="2" key="1">
    <citation type="submission" date="2023-03" db="EMBL/GenBank/DDBJ databases">
        <title>Massive genome expansion in bonnet fungi (Mycena s.s.) driven by repeated elements and novel gene families across ecological guilds.</title>
        <authorList>
            <consortium name="Lawrence Berkeley National Laboratory"/>
            <person name="Harder C.B."/>
            <person name="Miyauchi S."/>
            <person name="Viragh M."/>
            <person name="Kuo A."/>
            <person name="Thoen E."/>
            <person name="Andreopoulos B."/>
            <person name="Lu D."/>
            <person name="Skrede I."/>
            <person name="Drula E."/>
            <person name="Henrissat B."/>
            <person name="Morin E."/>
            <person name="Kohler A."/>
            <person name="Barry K."/>
            <person name="LaButti K."/>
            <person name="Morin E."/>
            <person name="Salamov A."/>
            <person name="Lipzen A."/>
            <person name="Mereny Z."/>
            <person name="Hegedus B."/>
            <person name="Baldrian P."/>
            <person name="Stursova M."/>
            <person name="Weitz H."/>
            <person name="Taylor A."/>
            <person name="Grigoriev I.V."/>
            <person name="Nagy L.G."/>
            <person name="Martin F."/>
            <person name="Kauserud H."/>
        </authorList>
    </citation>
    <scope>NUCLEOTIDE SEQUENCE</scope>
    <source>
        <strain evidence="2">CBHHK188m</strain>
    </source>
</reference>
<dbReference type="Proteomes" id="UP001215280">
    <property type="component" value="Unassembled WGS sequence"/>
</dbReference>